<dbReference type="InterPro" id="IPR051404">
    <property type="entry name" value="TA_system_antitoxin"/>
</dbReference>
<dbReference type="SUPFAM" id="SSF143100">
    <property type="entry name" value="TTHA1013/TTHA0281-like"/>
    <property type="match status" value="1"/>
</dbReference>
<dbReference type="InterPro" id="IPR031807">
    <property type="entry name" value="HicB-like"/>
</dbReference>
<organism evidence="2 3">
    <name type="scientific">Candidatus Wolfebacteria bacterium CG1_02_39_135</name>
    <dbReference type="NCBI Taxonomy" id="1805425"/>
    <lineage>
        <taxon>Bacteria</taxon>
        <taxon>Candidatus Wolfeibacteriota</taxon>
    </lineage>
</organism>
<dbReference type="Proteomes" id="UP000182693">
    <property type="component" value="Unassembled WGS sequence"/>
</dbReference>
<dbReference type="PANTHER" id="PTHR34504:SF2">
    <property type="entry name" value="UPF0150 PROTEIN SSL0259"/>
    <property type="match status" value="1"/>
</dbReference>
<reference evidence="2 3" key="1">
    <citation type="journal article" date="2016" name="Environ. Microbiol.">
        <title>Genomic resolution of a cold subsurface aquifer community provides metabolic insights for novel microbes adapted to high CO concentrations.</title>
        <authorList>
            <person name="Probst A.J."/>
            <person name="Castelle C.J."/>
            <person name="Singh A."/>
            <person name="Brown C.T."/>
            <person name="Anantharaman K."/>
            <person name="Sharon I."/>
            <person name="Hug L.A."/>
            <person name="Burstein D."/>
            <person name="Emerson J.B."/>
            <person name="Thomas B.C."/>
            <person name="Banfield J.F."/>
        </authorList>
    </citation>
    <scope>NUCLEOTIDE SEQUENCE [LARGE SCALE GENOMIC DNA]</scope>
    <source>
        <strain evidence="2">CG1_02_39_135</strain>
    </source>
</reference>
<feature type="domain" description="HicB-like antitoxin of toxin-antitoxin system" evidence="1">
    <location>
        <begin position="3"/>
        <end position="48"/>
    </location>
</feature>
<sequence>MKYLVILHKSKYGYDVHAPALPGCHSQGKTEKEALENIEDAILTYLEMGKEELRGKHIGMTDGTRKIIIPRHPRINPYTLKVINCFNFPSVSIY</sequence>
<dbReference type="InterPro" id="IPR035069">
    <property type="entry name" value="TTHA1013/TTHA0281-like"/>
</dbReference>
<dbReference type="PANTHER" id="PTHR34504">
    <property type="entry name" value="ANTITOXIN HICB"/>
    <property type="match status" value="1"/>
</dbReference>
<dbReference type="EMBL" id="MNWX01000009">
    <property type="protein sequence ID" value="OIO65731.1"/>
    <property type="molecule type" value="Genomic_DNA"/>
</dbReference>
<evidence type="ECO:0000313" key="3">
    <source>
        <dbReference type="Proteomes" id="UP000182693"/>
    </source>
</evidence>
<protein>
    <recommendedName>
        <fullName evidence="1">HicB-like antitoxin of toxin-antitoxin system domain-containing protein</fullName>
    </recommendedName>
</protein>
<proteinExistence type="predicted"/>
<accession>A0A1J4XWJ4</accession>
<dbReference type="Pfam" id="PF15919">
    <property type="entry name" value="HicB_lk_antitox"/>
    <property type="match status" value="1"/>
</dbReference>
<dbReference type="STRING" id="1805425.AUJ30_00575"/>
<evidence type="ECO:0000313" key="2">
    <source>
        <dbReference type="EMBL" id="OIO65731.1"/>
    </source>
</evidence>
<evidence type="ECO:0000259" key="1">
    <source>
        <dbReference type="Pfam" id="PF15919"/>
    </source>
</evidence>
<gene>
    <name evidence="2" type="ORF">AUJ30_00575</name>
</gene>
<name>A0A1J4XWJ4_9BACT</name>
<dbReference type="Gene3D" id="3.30.160.250">
    <property type="match status" value="1"/>
</dbReference>
<comment type="caution">
    <text evidence="2">The sequence shown here is derived from an EMBL/GenBank/DDBJ whole genome shotgun (WGS) entry which is preliminary data.</text>
</comment>
<dbReference type="AlphaFoldDB" id="A0A1J4XWJ4"/>